<evidence type="ECO:0000256" key="1">
    <source>
        <dbReference type="SAM" id="Phobius"/>
    </source>
</evidence>
<reference evidence="2" key="1">
    <citation type="submission" date="2020-09" db="EMBL/GenBank/DDBJ databases">
        <authorList>
            <person name="Kikuchi T."/>
        </authorList>
    </citation>
    <scope>NUCLEOTIDE SEQUENCE</scope>
    <source>
        <strain evidence="2">SH1</strain>
    </source>
</reference>
<keyword evidence="1" id="KW-1133">Transmembrane helix</keyword>
<dbReference type="Proteomes" id="UP000614601">
    <property type="component" value="Unassembled WGS sequence"/>
</dbReference>
<dbReference type="EMBL" id="CAJFCW020000004">
    <property type="protein sequence ID" value="CAG9113704.1"/>
    <property type="molecule type" value="Genomic_DNA"/>
</dbReference>
<keyword evidence="3" id="KW-1185">Reference proteome</keyword>
<accession>A0A811KZY3</accession>
<protein>
    <submittedName>
        <fullName evidence="2">Uncharacterized protein</fullName>
    </submittedName>
</protein>
<evidence type="ECO:0000313" key="3">
    <source>
        <dbReference type="Proteomes" id="UP000614601"/>
    </source>
</evidence>
<dbReference type="Proteomes" id="UP000783686">
    <property type="component" value="Unassembled WGS sequence"/>
</dbReference>
<sequence length="157" mass="18185">MVVFQHLQNVNRKAYHDNTGHVNFKAMTSIRVRGIRILSKINKIAAFRVAVSTIGLYFSLIYFPSRCLFDHSRVVSQLHDTSFELVEGLLPIYIWKTENVQNLFFTRKTHCVSSLQNVFGQNLKVEKANGHQYFEQLEKQWNNVLTDSSRAPALHSM</sequence>
<name>A0A811KZY3_9BILA</name>
<keyword evidence="1" id="KW-0812">Transmembrane</keyword>
<evidence type="ECO:0000313" key="2">
    <source>
        <dbReference type="EMBL" id="CAD5220446.1"/>
    </source>
</evidence>
<dbReference type="AlphaFoldDB" id="A0A811KZY3"/>
<comment type="caution">
    <text evidence="2">The sequence shown here is derived from an EMBL/GenBank/DDBJ whole genome shotgun (WGS) entry which is preliminary data.</text>
</comment>
<proteinExistence type="predicted"/>
<organism evidence="2 3">
    <name type="scientific">Bursaphelenchus okinawaensis</name>
    <dbReference type="NCBI Taxonomy" id="465554"/>
    <lineage>
        <taxon>Eukaryota</taxon>
        <taxon>Metazoa</taxon>
        <taxon>Ecdysozoa</taxon>
        <taxon>Nematoda</taxon>
        <taxon>Chromadorea</taxon>
        <taxon>Rhabditida</taxon>
        <taxon>Tylenchina</taxon>
        <taxon>Tylenchomorpha</taxon>
        <taxon>Aphelenchoidea</taxon>
        <taxon>Aphelenchoididae</taxon>
        <taxon>Bursaphelenchus</taxon>
    </lineage>
</organism>
<dbReference type="EMBL" id="CAJFDH010000004">
    <property type="protein sequence ID" value="CAD5220446.1"/>
    <property type="molecule type" value="Genomic_DNA"/>
</dbReference>
<keyword evidence="1" id="KW-0472">Membrane</keyword>
<feature type="transmembrane region" description="Helical" evidence="1">
    <location>
        <begin position="45"/>
        <end position="63"/>
    </location>
</feature>
<gene>
    <name evidence="2" type="ORF">BOKJ2_LOCUS8948</name>
</gene>